<feature type="binding site" evidence="15">
    <location>
        <position position="1084"/>
    </location>
    <ligand>
        <name>Mg(2+)</name>
        <dbReference type="ChEBI" id="CHEBI:18420"/>
    </ligand>
</feature>
<keyword evidence="9 15" id="KW-0460">Magnesium</keyword>
<dbReference type="NCBIfam" id="TIGR00609">
    <property type="entry name" value="recB"/>
    <property type="match status" value="1"/>
</dbReference>
<evidence type="ECO:0000256" key="11">
    <source>
        <dbReference type="ARBA" id="ARBA00023204"/>
    </source>
</evidence>
<dbReference type="AlphaFoldDB" id="A3QEU8"/>
<feature type="region of interest" description="Disordered" evidence="17">
    <location>
        <begin position="1178"/>
        <end position="1223"/>
    </location>
</feature>
<dbReference type="Gene3D" id="1.10.486.10">
    <property type="entry name" value="PCRA, domain 4"/>
    <property type="match status" value="1"/>
</dbReference>
<comment type="catalytic activity">
    <reaction evidence="15">
        <text>Exonucleolytic cleavage (in the presence of ATP) in either 5'- to 3'- or 3'- to 5'-direction to yield 5'-phosphooligonucleotides.</text>
        <dbReference type="EC" id="3.1.11.5"/>
    </reaction>
</comment>
<dbReference type="HOGENOM" id="CLU_001114_6_0_6"/>
<dbReference type="InterPro" id="IPR011604">
    <property type="entry name" value="PDDEXK-like_dom_sf"/>
</dbReference>
<evidence type="ECO:0000256" key="10">
    <source>
        <dbReference type="ARBA" id="ARBA00023125"/>
    </source>
</evidence>
<dbReference type="RefSeq" id="WP_011865928.1">
    <property type="nucleotide sequence ID" value="NC_009092.1"/>
</dbReference>
<feature type="binding site" evidence="15">
    <location>
        <position position="963"/>
    </location>
    <ligand>
        <name>Mg(2+)</name>
        <dbReference type="ChEBI" id="CHEBI:18420"/>
    </ligand>
</feature>
<evidence type="ECO:0000256" key="13">
    <source>
        <dbReference type="ARBA" id="ARBA00034617"/>
    </source>
</evidence>
<dbReference type="EC" id="5.6.2.4" evidence="15"/>
<feature type="binding site" evidence="16">
    <location>
        <begin position="21"/>
        <end position="28"/>
    </location>
    <ligand>
        <name>ATP</name>
        <dbReference type="ChEBI" id="CHEBI:30616"/>
    </ligand>
</feature>
<evidence type="ECO:0000256" key="6">
    <source>
        <dbReference type="ARBA" id="ARBA00022806"/>
    </source>
</evidence>
<accession>A3QEU8</accession>
<dbReference type="SUPFAM" id="SSF52980">
    <property type="entry name" value="Restriction endonuclease-like"/>
    <property type="match status" value="1"/>
</dbReference>
<dbReference type="GO" id="GO:0009338">
    <property type="term" value="C:exodeoxyribonuclease V complex"/>
    <property type="evidence" value="ECO:0007669"/>
    <property type="project" value="TreeGrafter"/>
</dbReference>
<dbReference type="Pfam" id="PF00580">
    <property type="entry name" value="UvrD-helicase"/>
    <property type="match status" value="2"/>
</dbReference>
<keyword evidence="1 15" id="KW-0540">Nuclease</keyword>
<dbReference type="PROSITE" id="PS51198">
    <property type="entry name" value="UVRD_HELICASE_ATP_BIND"/>
    <property type="match status" value="1"/>
</dbReference>
<dbReference type="GO" id="GO:0005829">
    <property type="term" value="C:cytosol"/>
    <property type="evidence" value="ECO:0007669"/>
    <property type="project" value="TreeGrafter"/>
</dbReference>
<keyword evidence="6 15" id="KW-0347">Helicase</keyword>
<dbReference type="Gene3D" id="3.90.320.10">
    <property type="match status" value="1"/>
</dbReference>
<feature type="binding site" evidence="15">
    <location>
        <position position="1071"/>
    </location>
    <ligand>
        <name>Mg(2+)</name>
        <dbReference type="ChEBI" id="CHEBI:18420"/>
    </ligand>
</feature>
<dbReference type="OrthoDB" id="9810135at2"/>
<keyword evidence="10 15" id="KW-0238">DNA-binding</keyword>
<evidence type="ECO:0000256" key="15">
    <source>
        <dbReference type="HAMAP-Rule" id="MF_01485"/>
    </source>
</evidence>
<dbReference type="GO" id="GO:0008854">
    <property type="term" value="F:exodeoxyribonuclease V activity"/>
    <property type="evidence" value="ECO:0007669"/>
    <property type="project" value="UniProtKB-EC"/>
</dbReference>
<dbReference type="EMBL" id="CP000606">
    <property type="protein sequence ID" value="ABO23996.1"/>
    <property type="molecule type" value="Genomic_DNA"/>
</dbReference>
<keyword evidence="8 15" id="KW-0067">ATP-binding</keyword>
<evidence type="ECO:0000256" key="1">
    <source>
        <dbReference type="ARBA" id="ARBA00022722"/>
    </source>
</evidence>
<dbReference type="InterPro" id="IPR011335">
    <property type="entry name" value="Restrct_endonuc-II-like"/>
</dbReference>
<comment type="subunit">
    <text evidence="15">Heterotrimer of RecB, RecC and RecD. All subunits contribute to DNA-binding. Interacts with RecA.</text>
</comment>
<dbReference type="InterPro" id="IPR004586">
    <property type="entry name" value="RecB"/>
</dbReference>
<dbReference type="Proteomes" id="UP000001558">
    <property type="component" value="Chromosome"/>
</dbReference>
<proteinExistence type="inferred from homology"/>
<sequence length="1223" mass="136305">MATQTLDPLSLPLSGTRLIEASAGTGKTYTIAGLYVRLLLGDSQRAPLSCEQILVVTFTNAATQELRDRIRKKIQLAYRAFLGMEVDDPLINTLYSEAEPEARSQALKRLDLALKSLDEAAIFTIHGFCQRILSDMAFESSLLFESEFTLDDSEYLHHAVRDFWREACYPLPGYLAQIISNKFSDPDGLTKQLRPLLGANQASVSPTPEAFSQVAERLSQSLSRLRLIWPRERDATLELLKALPLNGTRFGKKDQGYPKLETLFAAMDNWAAQPLSLPDNKVLGALALGGLKLNKGGESPTPEQAPLLAHIERVTETIDTLVPSFLYGARDGIKARFAAQKQLKNLRTPDDLLIALADALSEETDQEQALARAIAKRFPIALIDEFQDTDPLQYQIFSSIYQGQQVSTDSDLGLLMIGDPKQAIYAFRGADIHTYIHARGQTENHYSLDTNYRSSQAMIEAVNQLFSRSDDPFISQAIPFELVKASPEAAEKRLVEKVPQTSALRLKLLGEDPNAGLNKASARSQLAEDAANEIARLLNEAQRGECLKQDKPLKAKDIAVLVRDRNEAAYIKTALSSRGIGAVFLSRDSVFDTLVAKELALVLLAIANPKDERALRSAMATALLGYDAQAIHGFNLDEDVRQQQLEAFDNLHQTWLKRGIMPCMMALAADTRLIERLLTADEGQRRLTDFRHLGELLQQKAMELDGISALLNWYQQTLIEVSSTEEAQLRLESEQNLVQIVTIHKSKGLEYPICFLPFVSLARDSRRKPAPMLYHEQDALVWDIDQSEEGWAKYKAENLAEDLRLLYVALTRPVLACYCYVANHSRFTKRDGISSQLFETAIGYLLGIETNACEFADIQAAAQALASEAISVDLVESDAPKLDFDPIDTADAVKLAPRPLNRRHEIPWRVGSYSGLVKHSAHEQISPGMGDEAFPELEQLAPDSEQLSRFSFERGANAGSFLHWVLEQIDFTLADTSLGDELPKAMERFGIDSEWQDMLHAWYLDLLHTPLDGDGLRLASLSQAQKLVEMEFYMPIGKLDAPGLNQLLSQYGYSAALNFETLEGMLKGFIDLTFEYQGKFYIADYKSNHLGDHLSHYEKPAMLRAIAGHHYDLQYIIYSLALHRYLKLRLPGYQYDQHVGGCYYLFLRGMSADSPSTGVYYDKPPLALIQALDTLLSEAEASESQAESKAESQAEPQAEPESHSQADRQSDMPSGPAQGELDL</sequence>
<dbReference type="PANTHER" id="PTHR11070:SF23">
    <property type="entry name" value="RECBCD ENZYME SUBUNIT RECB"/>
    <property type="match status" value="1"/>
</dbReference>
<feature type="region of interest" description="DNA-binding and helicase activity, interacts with RecC" evidence="15">
    <location>
        <begin position="1"/>
        <end position="859"/>
    </location>
</feature>
<evidence type="ECO:0000313" key="21">
    <source>
        <dbReference type="Proteomes" id="UP000001558"/>
    </source>
</evidence>
<feature type="region of interest" description="Nuclease activity, interacts with RecD and RecA" evidence="15">
    <location>
        <begin position="907"/>
        <end position="1223"/>
    </location>
</feature>
<comment type="miscellaneous">
    <text evidence="15">In the RecBCD complex, RecB has a slow 3'-5' helicase, an exonuclease activity and loads RecA onto ssDNA, RecD has a fast 5'-3' helicase activity, while RecC stimulates the ATPase and processivity of the RecB helicase and contributes to recognition of the Chi site.</text>
</comment>
<evidence type="ECO:0000256" key="9">
    <source>
        <dbReference type="ARBA" id="ARBA00022842"/>
    </source>
</evidence>
<dbReference type="SUPFAM" id="SSF52540">
    <property type="entry name" value="P-loop containing nucleoside triphosphate hydrolases"/>
    <property type="match status" value="1"/>
</dbReference>
<dbReference type="GO" id="GO:0043138">
    <property type="term" value="F:3'-5' DNA helicase activity"/>
    <property type="evidence" value="ECO:0007669"/>
    <property type="project" value="UniProtKB-UniRule"/>
</dbReference>
<keyword evidence="12 15" id="KW-0413">Isomerase</keyword>
<evidence type="ECO:0000256" key="16">
    <source>
        <dbReference type="PROSITE-ProRule" id="PRU00560"/>
    </source>
</evidence>
<dbReference type="GO" id="GO:0003677">
    <property type="term" value="F:DNA binding"/>
    <property type="evidence" value="ECO:0007669"/>
    <property type="project" value="UniProtKB-UniRule"/>
</dbReference>
<evidence type="ECO:0000256" key="14">
    <source>
        <dbReference type="ARBA" id="ARBA00048988"/>
    </source>
</evidence>
<feature type="domain" description="UvrD-like helicase C-terminal" evidence="19">
    <location>
        <begin position="484"/>
        <end position="748"/>
    </location>
</feature>
<name>A3QEU8_SHELP</name>
<comment type="similarity">
    <text evidence="15">Belongs to the helicase family. UvrD subfamily.</text>
</comment>
<keyword evidence="3 15" id="KW-0547">Nucleotide-binding</keyword>
<feature type="active site" description="For nuclease activity" evidence="15">
    <location>
        <position position="1084"/>
    </location>
</feature>
<evidence type="ECO:0000256" key="4">
    <source>
        <dbReference type="ARBA" id="ARBA00022763"/>
    </source>
</evidence>
<dbReference type="Gene3D" id="1.10.3170.10">
    <property type="entry name" value="Recbcd, chain B, domain 2"/>
    <property type="match status" value="1"/>
</dbReference>
<keyword evidence="21" id="KW-1185">Reference proteome</keyword>
<dbReference type="GO" id="GO:0016887">
    <property type="term" value="F:ATP hydrolysis activity"/>
    <property type="evidence" value="ECO:0007669"/>
    <property type="project" value="RHEA"/>
</dbReference>
<dbReference type="GO" id="GO:0000287">
    <property type="term" value="F:magnesium ion binding"/>
    <property type="evidence" value="ECO:0007669"/>
    <property type="project" value="UniProtKB-UniRule"/>
</dbReference>
<comment type="domain">
    <text evidence="15">The N-terminal DNA-binding domain is a ssDNA-dependent ATPase and has ATP-dependent 3'-5' helicase function. This domain interacts with RecC.</text>
</comment>
<gene>
    <name evidence="15" type="primary">recB</name>
    <name evidence="20" type="ordered locus">Shew_2130</name>
</gene>
<evidence type="ECO:0000259" key="19">
    <source>
        <dbReference type="PROSITE" id="PS51217"/>
    </source>
</evidence>
<dbReference type="Pfam" id="PF13361">
    <property type="entry name" value="UvrD_C"/>
    <property type="match status" value="2"/>
</dbReference>
<dbReference type="InterPro" id="IPR014017">
    <property type="entry name" value="DNA_helicase_UvrD-like_C"/>
</dbReference>
<comment type="catalytic activity">
    <reaction evidence="14 15">
        <text>ATP + H2O = ADP + phosphate + H(+)</text>
        <dbReference type="Rhea" id="RHEA:13065"/>
        <dbReference type="ChEBI" id="CHEBI:15377"/>
        <dbReference type="ChEBI" id="CHEBI:15378"/>
        <dbReference type="ChEBI" id="CHEBI:30616"/>
        <dbReference type="ChEBI" id="CHEBI:43474"/>
        <dbReference type="ChEBI" id="CHEBI:456216"/>
        <dbReference type="EC" id="5.6.2.4"/>
    </reaction>
</comment>
<feature type="domain" description="UvrD-like helicase ATP-binding" evidence="18">
    <location>
        <begin position="1"/>
        <end position="455"/>
    </location>
</feature>
<dbReference type="PANTHER" id="PTHR11070">
    <property type="entry name" value="UVRD / RECB / PCRA DNA HELICASE FAMILY MEMBER"/>
    <property type="match status" value="1"/>
</dbReference>
<dbReference type="PROSITE" id="PS51217">
    <property type="entry name" value="UVRD_HELICASE_CTER"/>
    <property type="match status" value="1"/>
</dbReference>
<dbReference type="CDD" id="cd22352">
    <property type="entry name" value="RecB_C-like"/>
    <property type="match status" value="1"/>
</dbReference>
<reference evidence="20 21" key="1">
    <citation type="submission" date="2007-03" db="EMBL/GenBank/DDBJ databases">
        <title>Complete sequence of Shewanella loihica PV-4.</title>
        <authorList>
            <consortium name="US DOE Joint Genome Institute"/>
            <person name="Copeland A."/>
            <person name="Lucas S."/>
            <person name="Lapidus A."/>
            <person name="Barry K."/>
            <person name="Detter J.C."/>
            <person name="Glavina del Rio T."/>
            <person name="Hammon N."/>
            <person name="Israni S."/>
            <person name="Dalin E."/>
            <person name="Tice H."/>
            <person name="Pitluck S."/>
            <person name="Chain P."/>
            <person name="Malfatti S."/>
            <person name="Shin M."/>
            <person name="Vergez L."/>
            <person name="Schmutz J."/>
            <person name="Larimer F."/>
            <person name="Land M."/>
            <person name="Hauser L."/>
            <person name="Kyrpides N."/>
            <person name="Mikhailova N."/>
            <person name="Romine M.F."/>
            <person name="Serres G."/>
            <person name="Fredrickson J."/>
            <person name="Tiedje J."/>
            <person name="Richardson P."/>
        </authorList>
    </citation>
    <scope>NUCLEOTIDE SEQUENCE [LARGE SCALE GENOMIC DNA]</scope>
    <source>
        <strain evidence="21">ATCC BAA-1088 / PV-4</strain>
    </source>
</reference>
<comment type="domain">
    <text evidence="15">The C-terminal domain has nuclease activity and interacts with RecD. It interacts with RecA, facilitating its loading onto ssDNA.</text>
</comment>
<dbReference type="eggNOG" id="COG1074">
    <property type="taxonomic scope" value="Bacteria"/>
</dbReference>
<keyword evidence="5 15" id="KW-0378">Hydrolase</keyword>
<dbReference type="InterPro" id="IPR014016">
    <property type="entry name" value="UvrD-like_ATP-bd"/>
</dbReference>
<comment type="catalytic activity">
    <reaction evidence="13 15">
        <text>Couples ATP hydrolysis with the unwinding of duplex DNA by translocating in the 3'-5' direction.</text>
        <dbReference type="EC" id="5.6.2.4"/>
    </reaction>
</comment>
<evidence type="ECO:0000256" key="2">
    <source>
        <dbReference type="ARBA" id="ARBA00022723"/>
    </source>
</evidence>
<protein>
    <recommendedName>
        <fullName evidence="15">RecBCD enzyme subunit RecB</fullName>
        <ecNumber evidence="15">3.1.11.5</ecNumber>
        <ecNumber evidence="15">5.6.2.4</ecNumber>
    </recommendedName>
    <alternativeName>
        <fullName evidence="15">DNA 3'-5' helicase subunit RecB</fullName>
    </alternativeName>
    <alternativeName>
        <fullName evidence="15">Exonuclease V subunit RecB</fullName>
        <shortName evidence="15">ExoV subunit RecB</shortName>
    </alternativeName>
    <alternativeName>
        <fullName evidence="15">Helicase/nuclease RecBCD subunit RecB</fullName>
    </alternativeName>
</protein>
<keyword evidence="7 15" id="KW-0269">Exonuclease</keyword>
<dbReference type="Gene3D" id="3.40.50.300">
    <property type="entry name" value="P-loop containing nucleotide triphosphate hydrolases"/>
    <property type="match status" value="2"/>
</dbReference>
<evidence type="ECO:0000259" key="18">
    <source>
        <dbReference type="PROSITE" id="PS51198"/>
    </source>
</evidence>
<dbReference type="InterPro" id="IPR000212">
    <property type="entry name" value="DNA_helicase_UvrD/REP"/>
</dbReference>
<dbReference type="InterPro" id="IPR027417">
    <property type="entry name" value="P-loop_NTPase"/>
</dbReference>
<dbReference type="KEGG" id="slo:Shew_2130"/>
<evidence type="ECO:0000256" key="5">
    <source>
        <dbReference type="ARBA" id="ARBA00022801"/>
    </source>
</evidence>
<comment type="cofactor">
    <cofactor evidence="15">
        <name>Mg(2+)</name>
        <dbReference type="ChEBI" id="CHEBI:18420"/>
    </cofactor>
    <text evidence="15">Binds 1 Mg(2+) ion per subunit.</text>
</comment>
<dbReference type="Pfam" id="PF12705">
    <property type="entry name" value="PDDEXK_1"/>
    <property type="match status" value="1"/>
</dbReference>
<evidence type="ECO:0000256" key="12">
    <source>
        <dbReference type="ARBA" id="ARBA00023235"/>
    </source>
</evidence>
<keyword evidence="4 15" id="KW-0227">DNA damage</keyword>
<keyword evidence="11 15" id="KW-0234">DNA repair</keyword>
<evidence type="ECO:0000313" key="20">
    <source>
        <dbReference type="EMBL" id="ABO23996.1"/>
    </source>
</evidence>
<feature type="compositionally biased region" description="Basic and acidic residues" evidence="17">
    <location>
        <begin position="1200"/>
        <end position="1210"/>
    </location>
</feature>
<evidence type="ECO:0000256" key="7">
    <source>
        <dbReference type="ARBA" id="ARBA00022839"/>
    </source>
</evidence>
<evidence type="ECO:0000256" key="17">
    <source>
        <dbReference type="SAM" id="MobiDB-lite"/>
    </source>
</evidence>
<keyword evidence="2 15" id="KW-0479">Metal-binding</keyword>
<dbReference type="GO" id="GO:0000724">
    <property type="term" value="P:double-strand break repair via homologous recombination"/>
    <property type="evidence" value="ECO:0007669"/>
    <property type="project" value="UniProtKB-UniRule"/>
</dbReference>
<dbReference type="InterPro" id="IPR038726">
    <property type="entry name" value="PDDEXK_AddAB-type"/>
</dbReference>
<dbReference type="HAMAP" id="MF_01485">
    <property type="entry name" value="RecB"/>
    <property type="match status" value="1"/>
</dbReference>
<dbReference type="GO" id="GO:0005524">
    <property type="term" value="F:ATP binding"/>
    <property type="evidence" value="ECO:0007669"/>
    <property type="project" value="UniProtKB-UniRule"/>
</dbReference>
<comment type="function">
    <text evidence="15">A helicase/nuclease that prepares dsDNA breaks (DSB) for recombinational DNA repair. Binds to DSBs and unwinds DNA via a highly rapid and processive ATP-dependent bidirectional helicase activity. Unwinds dsDNA until it encounters a Chi (crossover hotspot instigator) sequence from the 3' direction. Cuts ssDNA a few nucleotides 3' to the Chi site. The properties and activities of the enzyme are changed at Chi. The Chi-altered holoenzyme produces a long 3'-ssDNA overhang and facilitates RecA-binding to the ssDNA for homologous DNA recombination and repair. Holoenzyme degrades any linearized DNA that is unable to undergo homologous recombination. In the holoenzyme this subunit contributes ATPase, 3'-5' helicase, exonuclease activity and loads RecA onto ssDNA.</text>
</comment>
<dbReference type="EC" id="3.1.11.5" evidence="15"/>
<organism evidence="20 21">
    <name type="scientific">Shewanella loihica (strain ATCC BAA-1088 / PV-4)</name>
    <dbReference type="NCBI Taxonomy" id="323850"/>
    <lineage>
        <taxon>Bacteria</taxon>
        <taxon>Pseudomonadati</taxon>
        <taxon>Pseudomonadota</taxon>
        <taxon>Gammaproteobacteria</taxon>
        <taxon>Alteromonadales</taxon>
        <taxon>Shewanellaceae</taxon>
        <taxon>Shewanella</taxon>
    </lineage>
</organism>
<evidence type="ECO:0000256" key="3">
    <source>
        <dbReference type="ARBA" id="ARBA00022741"/>
    </source>
</evidence>
<dbReference type="STRING" id="323850.Shew_2130"/>
<evidence type="ECO:0000256" key="8">
    <source>
        <dbReference type="ARBA" id="ARBA00022840"/>
    </source>
</evidence>